<reference evidence="8 9" key="1">
    <citation type="journal article" date="2019" name="J Genomics">
        <title>The Draft Genome of a Hydrogen-producing Cyanobacterium, Arthrospira platensis NIES-46.</title>
        <authorList>
            <person name="Suzuki S."/>
            <person name="Yamaguchi H."/>
            <person name="Kawachi M."/>
        </authorList>
    </citation>
    <scope>NUCLEOTIDE SEQUENCE [LARGE SCALE GENOMIC DNA]</scope>
    <source>
        <strain evidence="8 9">NIES-46</strain>
    </source>
</reference>
<dbReference type="Pfam" id="PF01782">
    <property type="entry name" value="RimM"/>
    <property type="match status" value="1"/>
</dbReference>
<dbReference type="InterPro" id="IPR011961">
    <property type="entry name" value="RimM"/>
</dbReference>
<dbReference type="EMBL" id="BIMW01000127">
    <property type="protein sequence ID" value="GCE95352.1"/>
    <property type="molecule type" value="Genomic_DNA"/>
</dbReference>
<protein>
    <recommendedName>
        <fullName evidence="5">Ribosome maturation factor RimM</fullName>
    </recommendedName>
</protein>
<keyword evidence="4 5" id="KW-0143">Chaperone</keyword>
<evidence type="ECO:0000313" key="9">
    <source>
        <dbReference type="Proteomes" id="UP000326169"/>
    </source>
</evidence>
<accession>A0A5M3T9Q1</accession>
<keyword evidence="2 5" id="KW-0690">Ribosome biogenesis</keyword>
<feature type="domain" description="Ribosome maturation factor RimM PRC barrel" evidence="7">
    <location>
        <begin position="105"/>
        <end position="207"/>
    </location>
</feature>
<evidence type="ECO:0000256" key="3">
    <source>
        <dbReference type="ARBA" id="ARBA00022552"/>
    </source>
</evidence>
<dbReference type="InterPro" id="IPR036976">
    <property type="entry name" value="RimM_N_sf"/>
</dbReference>
<evidence type="ECO:0000256" key="5">
    <source>
        <dbReference type="HAMAP-Rule" id="MF_00014"/>
    </source>
</evidence>
<dbReference type="InterPro" id="IPR009000">
    <property type="entry name" value="Transl_B-barrel_sf"/>
</dbReference>
<comment type="caution">
    <text evidence="8">The sequence shown here is derived from an EMBL/GenBank/DDBJ whole genome shotgun (WGS) entry which is preliminary data.</text>
</comment>
<dbReference type="InterPro" id="IPR056792">
    <property type="entry name" value="PRC_RimM"/>
</dbReference>
<dbReference type="SUPFAM" id="SSF50447">
    <property type="entry name" value="Translation proteins"/>
    <property type="match status" value="1"/>
</dbReference>
<comment type="domain">
    <text evidence="5">The PRC barrel domain binds ribosomal protein uS19.</text>
</comment>
<organism evidence="8 9">
    <name type="scientific">Limnospira platensis NIES-46</name>
    <dbReference type="NCBI Taxonomy" id="1236695"/>
    <lineage>
        <taxon>Bacteria</taxon>
        <taxon>Bacillati</taxon>
        <taxon>Cyanobacteriota</taxon>
        <taxon>Cyanophyceae</taxon>
        <taxon>Oscillatoriophycideae</taxon>
        <taxon>Oscillatoriales</taxon>
        <taxon>Sirenicapillariaceae</taxon>
        <taxon>Limnospira</taxon>
    </lineage>
</organism>
<dbReference type="NCBIfam" id="TIGR02273">
    <property type="entry name" value="16S_RimM"/>
    <property type="match status" value="1"/>
</dbReference>
<comment type="subunit">
    <text evidence="5">Binds ribosomal protein uS19.</text>
</comment>
<dbReference type="InterPro" id="IPR011033">
    <property type="entry name" value="PRC_barrel-like_sf"/>
</dbReference>
<comment type="similarity">
    <text evidence="5">Belongs to the RimM family.</text>
</comment>
<dbReference type="SUPFAM" id="SSF50346">
    <property type="entry name" value="PRC-barrel domain"/>
    <property type="match status" value="1"/>
</dbReference>
<dbReference type="Gene3D" id="2.40.30.60">
    <property type="entry name" value="RimM"/>
    <property type="match status" value="1"/>
</dbReference>
<dbReference type="GeneID" id="301684198"/>
<evidence type="ECO:0000259" key="6">
    <source>
        <dbReference type="Pfam" id="PF01782"/>
    </source>
</evidence>
<dbReference type="RefSeq" id="WP_006620150.1">
    <property type="nucleotide sequence ID" value="NZ_BIMW01000127.1"/>
</dbReference>
<dbReference type="PANTHER" id="PTHR33692:SF1">
    <property type="entry name" value="RIBOSOME MATURATION FACTOR RIMM"/>
    <property type="match status" value="1"/>
</dbReference>
<name>A0A5M3T9Q1_LIMPL</name>
<keyword evidence="3 5" id="KW-0698">rRNA processing</keyword>
<dbReference type="InterPro" id="IPR002676">
    <property type="entry name" value="RimM_N"/>
</dbReference>
<evidence type="ECO:0000256" key="1">
    <source>
        <dbReference type="ARBA" id="ARBA00022490"/>
    </source>
</evidence>
<dbReference type="HAMAP" id="MF_00014">
    <property type="entry name" value="Ribosome_mat_RimM"/>
    <property type="match status" value="1"/>
</dbReference>
<dbReference type="Proteomes" id="UP000326169">
    <property type="component" value="Unassembled WGS sequence"/>
</dbReference>
<feature type="domain" description="RimM N-terminal" evidence="6">
    <location>
        <begin position="7"/>
        <end position="90"/>
    </location>
</feature>
<comment type="subcellular location">
    <subcellularLocation>
        <location evidence="5">Cytoplasm</location>
    </subcellularLocation>
</comment>
<dbReference type="PANTHER" id="PTHR33692">
    <property type="entry name" value="RIBOSOME MATURATION FACTOR RIMM"/>
    <property type="match status" value="1"/>
</dbReference>
<evidence type="ECO:0000256" key="2">
    <source>
        <dbReference type="ARBA" id="ARBA00022517"/>
    </source>
</evidence>
<gene>
    <name evidence="5 8" type="primary">rimM</name>
    <name evidence="8" type="ORF">NIES46_34150</name>
</gene>
<keyword evidence="9" id="KW-1185">Reference proteome</keyword>
<comment type="function">
    <text evidence="5">An accessory protein needed during the final step in the assembly of 30S ribosomal subunit, possibly for assembly of the head region. Essential for efficient processing of 16S rRNA. May be needed both before and after RbfA during the maturation of 16S rRNA. It has affinity for free ribosomal 30S subunits but not for 70S ribosomes.</text>
</comment>
<evidence type="ECO:0000259" key="7">
    <source>
        <dbReference type="Pfam" id="PF24986"/>
    </source>
</evidence>
<evidence type="ECO:0000313" key="8">
    <source>
        <dbReference type="EMBL" id="GCE95352.1"/>
    </source>
</evidence>
<keyword evidence="1 5" id="KW-0963">Cytoplasm</keyword>
<dbReference type="Gene3D" id="2.30.30.240">
    <property type="entry name" value="PRC-barrel domain"/>
    <property type="match status" value="1"/>
</dbReference>
<evidence type="ECO:0000256" key="4">
    <source>
        <dbReference type="ARBA" id="ARBA00023186"/>
    </source>
</evidence>
<proteinExistence type="inferred from homology"/>
<sequence length="212" mass="24065">MSDWIEIGKIVAAQGLDGQMRVYPNSDFPERFIEPGTRWLQKPGQNEPSPVELLGGRFIPGKGLYAIEMVGVETREEAEALRDSRLFIQEGDRPYLEDNEFYVLDLIGLEVFNQDTQDIIGTVIDVIPAGNDLLEVQLNFTPTSEDLAADTQRQAKLQNIPKNKRRKRHFQTKANQPKTLLIPFVKEIVPVVDLQNRRLEITPPQGLIESQT</sequence>
<dbReference type="Pfam" id="PF24986">
    <property type="entry name" value="PRC_RimM"/>
    <property type="match status" value="1"/>
</dbReference>